<keyword evidence="1" id="KW-1133">Transmembrane helix</keyword>
<protein>
    <submittedName>
        <fullName evidence="2">Uncharacterized protein</fullName>
    </submittedName>
</protein>
<evidence type="ECO:0000256" key="1">
    <source>
        <dbReference type="SAM" id="Phobius"/>
    </source>
</evidence>
<accession>A0A5N6HDZ1</accession>
<name>A0A5N6HDZ1_ASPFL</name>
<dbReference type="Proteomes" id="UP000325434">
    <property type="component" value="Unassembled WGS sequence"/>
</dbReference>
<feature type="transmembrane region" description="Helical" evidence="1">
    <location>
        <begin position="12"/>
        <end position="32"/>
    </location>
</feature>
<evidence type="ECO:0000313" key="2">
    <source>
        <dbReference type="EMBL" id="KAB8251480.1"/>
    </source>
</evidence>
<gene>
    <name evidence="2" type="ORF">BDV35DRAFT_338757</name>
</gene>
<keyword evidence="1" id="KW-0812">Transmembrane</keyword>
<reference evidence="2" key="1">
    <citation type="submission" date="2019-04" db="EMBL/GenBank/DDBJ databases">
        <title>Friends and foes A comparative genomics study of 23 Aspergillus species from section Flavi.</title>
        <authorList>
            <consortium name="DOE Joint Genome Institute"/>
            <person name="Kjaerbolling I."/>
            <person name="Vesth T."/>
            <person name="Frisvad J.C."/>
            <person name="Nybo J.L."/>
            <person name="Theobald S."/>
            <person name="Kildgaard S."/>
            <person name="Isbrandt T."/>
            <person name="Kuo A."/>
            <person name="Sato A."/>
            <person name="Lyhne E.K."/>
            <person name="Kogle M.E."/>
            <person name="Wiebenga A."/>
            <person name="Kun R.S."/>
            <person name="Lubbers R.J."/>
            <person name="Makela M.R."/>
            <person name="Barry K."/>
            <person name="Chovatia M."/>
            <person name="Clum A."/>
            <person name="Daum C."/>
            <person name="Haridas S."/>
            <person name="He G."/>
            <person name="LaButti K."/>
            <person name="Lipzen A."/>
            <person name="Mondo S."/>
            <person name="Riley R."/>
            <person name="Salamov A."/>
            <person name="Simmons B.A."/>
            <person name="Magnuson J.K."/>
            <person name="Henrissat B."/>
            <person name="Mortensen U.H."/>
            <person name="Larsen T.O."/>
            <person name="Devries R.P."/>
            <person name="Grigoriev I.V."/>
            <person name="Machida M."/>
            <person name="Baker S.E."/>
            <person name="Andersen M.R."/>
        </authorList>
    </citation>
    <scope>NUCLEOTIDE SEQUENCE [LARGE SCALE GENOMIC DNA]</scope>
    <source>
        <strain evidence="2">CBS 121.62</strain>
    </source>
</reference>
<organism evidence="2">
    <name type="scientific">Aspergillus flavus</name>
    <dbReference type="NCBI Taxonomy" id="5059"/>
    <lineage>
        <taxon>Eukaryota</taxon>
        <taxon>Fungi</taxon>
        <taxon>Dikarya</taxon>
        <taxon>Ascomycota</taxon>
        <taxon>Pezizomycotina</taxon>
        <taxon>Eurotiomycetes</taxon>
        <taxon>Eurotiomycetidae</taxon>
        <taxon>Eurotiales</taxon>
        <taxon>Aspergillaceae</taxon>
        <taxon>Aspergillus</taxon>
        <taxon>Aspergillus subgen. Circumdati</taxon>
    </lineage>
</organism>
<dbReference type="AlphaFoldDB" id="A0A5N6HDZ1"/>
<sequence>MYVVLQFDTILIASHPSFSFLVISTVPIRTPFSFQFRYRHRRQREPTSWGVRCLLPSHGPRRGVRAH</sequence>
<proteinExistence type="predicted"/>
<dbReference type="EMBL" id="ML734559">
    <property type="protein sequence ID" value="KAB8251480.1"/>
    <property type="molecule type" value="Genomic_DNA"/>
</dbReference>
<keyword evidence="1" id="KW-0472">Membrane</keyword>